<dbReference type="EMBL" id="CP046147">
    <property type="protein sequence ID" value="WFG38371.1"/>
    <property type="molecule type" value="Genomic_DNA"/>
</dbReference>
<dbReference type="InterPro" id="IPR006823">
    <property type="entry name" value="Ceramidase_alk"/>
</dbReference>
<dbReference type="PANTHER" id="PTHR12670:SF1">
    <property type="entry name" value="NEUTRAL CERAMIDASE"/>
    <property type="match status" value="1"/>
</dbReference>
<keyword evidence="2" id="KW-0746">Sphingolipid metabolism</keyword>
<keyword evidence="1" id="KW-0479">Metal-binding</keyword>
<comment type="similarity">
    <text evidence="2">Belongs to the neutral ceramidase family.</text>
</comment>
<keyword evidence="2" id="KW-0378">Hydrolase</keyword>
<reference evidence="6" key="3">
    <citation type="submission" date="2023-06" db="EMBL/GenBank/DDBJ databases">
        <title>Pangenomics reveal diversification of enzyme families and niche specialization in globally abundant SAR202 bacteria.</title>
        <authorList>
            <person name="Saw J.H.W."/>
        </authorList>
    </citation>
    <scope>NUCLEOTIDE SEQUENCE [LARGE SCALE GENOMIC DNA]</scope>
    <source>
        <strain evidence="6">JH1073</strain>
    </source>
</reference>
<dbReference type="Proteomes" id="UP001219901">
    <property type="component" value="Chromosome"/>
</dbReference>
<dbReference type="Pfam" id="PF04734">
    <property type="entry name" value="Ceramidase_alk"/>
    <property type="match status" value="1"/>
</dbReference>
<evidence type="ECO:0000313" key="7">
    <source>
        <dbReference type="Proteomes" id="UP001321249"/>
    </source>
</evidence>
<evidence type="ECO:0000313" key="5">
    <source>
        <dbReference type="EMBL" id="WFG38371.1"/>
    </source>
</evidence>
<dbReference type="InterPro" id="IPR031329">
    <property type="entry name" value="NEUT/ALK_ceramidase_N"/>
</dbReference>
<reference evidence="6 7" key="1">
    <citation type="submission" date="2019-11" db="EMBL/GenBank/DDBJ databases">
        <authorList>
            <person name="Cho J.-C."/>
        </authorList>
    </citation>
    <scope>NUCLEOTIDE SEQUENCE [LARGE SCALE GENOMIC DNA]</scope>
    <source>
        <strain evidence="5 6">JH1073</strain>
        <strain evidence="4 7">JH702</strain>
    </source>
</reference>
<reference evidence="5" key="2">
    <citation type="journal article" date="2023" name="Nat. Commun.">
        <title>Cultivation of marine bacteria of the SAR202 clade.</title>
        <authorList>
            <person name="Lim Y."/>
            <person name="Seo J.H."/>
            <person name="Giovannoni S.J."/>
            <person name="Kang I."/>
            <person name="Cho J.C."/>
        </authorList>
    </citation>
    <scope>NUCLEOTIDE SEQUENCE</scope>
    <source>
        <strain evidence="5">JH1073</strain>
    </source>
</reference>
<comment type="cofactor">
    <cofactor evidence="1">
        <name>Zn(2+)</name>
        <dbReference type="ChEBI" id="CHEBI:29105"/>
    </cofactor>
    <text evidence="1">Binds 1 zinc ion per subunit.</text>
</comment>
<feature type="domain" description="Neutral/alkaline non-lysosomal ceramidase N-terminal" evidence="3">
    <location>
        <begin position="16"/>
        <end position="233"/>
    </location>
</feature>
<dbReference type="EMBL" id="WMBE01000002">
    <property type="protein sequence ID" value="MDG0866954.1"/>
    <property type="molecule type" value="Genomic_DNA"/>
</dbReference>
<dbReference type="GO" id="GO:0016020">
    <property type="term" value="C:membrane"/>
    <property type="evidence" value="ECO:0007669"/>
    <property type="project" value="GOC"/>
</dbReference>
<evidence type="ECO:0000259" key="3">
    <source>
        <dbReference type="Pfam" id="PF04734"/>
    </source>
</evidence>
<gene>
    <name evidence="4" type="ORF">GKO46_07700</name>
    <name evidence="5" type="ORF">GKO48_01705</name>
</gene>
<proteinExistence type="inferred from homology"/>
<dbReference type="GO" id="GO:0046872">
    <property type="term" value="F:metal ion binding"/>
    <property type="evidence" value="ECO:0007669"/>
    <property type="project" value="UniProtKB-KW"/>
</dbReference>
<dbReference type="GO" id="GO:0017040">
    <property type="term" value="F:N-acylsphingosine amidohydrolase activity"/>
    <property type="evidence" value="ECO:0007669"/>
    <property type="project" value="UniProtKB-UniRule"/>
</dbReference>
<comment type="catalytic activity">
    <reaction evidence="2">
        <text>an N-acylsphing-4-enine + H2O = sphing-4-enine + a fatty acid</text>
        <dbReference type="Rhea" id="RHEA:20856"/>
        <dbReference type="ChEBI" id="CHEBI:15377"/>
        <dbReference type="ChEBI" id="CHEBI:28868"/>
        <dbReference type="ChEBI" id="CHEBI:52639"/>
        <dbReference type="ChEBI" id="CHEBI:57756"/>
        <dbReference type="EC" id="3.5.1.23"/>
    </reaction>
</comment>
<keyword evidence="1" id="KW-0862">Zinc</keyword>
<evidence type="ECO:0000313" key="6">
    <source>
        <dbReference type="Proteomes" id="UP001219901"/>
    </source>
</evidence>
<dbReference type="AlphaFoldDB" id="A0AAJ5ZGL2"/>
<feature type="binding site" evidence="1">
    <location>
        <position position="206"/>
    </location>
    <ligand>
        <name>Zn(2+)</name>
        <dbReference type="ChEBI" id="CHEBI:29105"/>
    </ligand>
</feature>
<evidence type="ECO:0000313" key="4">
    <source>
        <dbReference type="EMBL" id="MDG0866954.1"/>
    </source>
</evidence>
<organism evidence="5 6">
    <name type="scientific">Candidatus Lucifugimonas marina</name>
    <dbReference type="NCBI Taxonomy" id="3038979"/>
    <lineage>
        <taxon>Bacteria</taxon>
        <taxon>Bacillati</taxon>
        <taxon>Chloroflexota</taxon>
        <taxon>Dehalococcoidia</taxon>
        <taxon>SAR202 cluster</taxon>
        <taxon>Candidatus Lucifugimonadales</taxon>
        <taxon>Candidatus Lucifugimonadaceae</taxon>
        <taxon>Candidatus Lucifugimonas</taxon>
    </lineage>
</organism>
<dbReference type="EC" id="3.5.1.23" evidence="2"/>
<dbReference type="Proteomes" id="UP001321249">
    <property type="component" value="Unassembled WGS sequence"/>
</dbReference>
<dbReference type="GO" id="GO:0046512">
    <property type="term" value="P:sphingosine biosynthetic process"/>
    <property type="evidence" value="ECO:0007669"/>
    <property type="project" value="TreeGrafter"/>
</dbReference>
<keyword evidence="6" id="KW-1185">Reference proteome</keyword>
<evidence type="ECO:0000256" key="1">
    <source>
        <dbReference type="PIRSR" id="PIRSR606823-2"/>
    </source>
</evidence>
<accession>A0AAJ5ZGL2</accession>
<keyword evidence="2" id="KW-0443">Lipid metabolism</keyword>
<name>A0AAJ5ZGL2_9CHLR</name>
<dbReference type="GO" id="GO:0042759">
    <property type="term" value="P:long-chain fatty acid biosynthetic process"/>
    <property type="evidence" value="ECO:0007669"/>
    <property type="project" value="TreeGrafter"/>
</dbReference>
<evidence type="ECO:0000256" key="2">
    <source>
        <dbReference type="RuleBase" id="RU366019"/>
    </source>
</evidence>
<protein>
    <recommendedName>
        <fullName evidence="2">Neutral ceramidase</fullName>
        <ecNumber evidence="2">3.5.1.23</ecNumber>
    </recommendedName>
</protein>
<sequence length="474" mass="50910">MFRYVDCWRVPELLNAGVARVDITPKVGVAHAGWGAQTHQVSVGNDMPLHVTALVVAKDDVELAIVDVDIGIFTNQQDKDIRELISRESGISFGNIRLAYTHTHSGPITFGQWIKDGIDLANEWWNTIPAACAKAVVDAKASAQPARTGFGRGSCDININRRPARDNGELFTGRNWDGAVDHSVDVVSFDDADDNPIATIVNYAMHPTIMAHENQWVTPDFPGPMRSVVEHTVGGLCLFLQGASGNQGPVDGFTGDLRVYRKAGSKLGAEASRVRLDIEPRDREERLDQILVSGADLGIYSNVPTNESDDTVAVSNVPVDVPARDVISLADAEAAFVAGERELEELRASGASEEAIRRGVSKVMRANIQLSVARLSDANAKDGHIELTAQSMRIGETVLVSIPVEPFVELAQAVKERSGSANTVFSGFSNGHINYLATDIAFEEGGYEVGVSVFAPGSAELAIQASVDAIDEVL</sequence>
<dbReference type="GO" id="GO:0046514">
    <property type="term" value="P:ceramide catabolic process"/>
    <property type="evidence" value="ECO:0007669"/>
    <property type="project" value="InterPro"/>
</dbReference>
<feature type="binding site" evidence="1">
    <location>
        <position position="102"/>
    </location>
    <ligand>
        <name>Zn(2+)</name>
        <dbReference type="ChEBI" id="CHEBI:29105"/>
    </ligand>
</feature>
<dbReference type="PANTHER" id="PTHR12670">
    <property type="entry name" value="CERAMIDASE"/>
    <property type="match status" value="1"/>
</dbReference>
<dbReference type="GO" id="GO:0005576">
    <property type="term" value="C:extracellular region"/>
    <property type="evidence" value="ECO:0007669"/>
    <property type="project" value="TreeGrafter"/>
</dbReference>